<name>A0A841EDQ8_9ACTN</name>
<dbReference type="InterPro" id="IPR050985">
    <property type="entry name" value="Alpha-glycosidase_related"/>
</dbReference>
<dbReference type="GO" id="GO:0016052">
    <property type="term" value="P:carbohydrate catabolic process"/>
    <property type="evidence" value="ECO:0007669"/>
    <property type="project" value="InterPro"/>
</dbReference>
<evidence type="ECO:0000256" key="2">
    <source>
        <dbReference type="ARBA" id="ARBA00023295"/>
    </source>
</evidence>
<dbReference type="Proteomes" id="UP000578077">
    <property type="component" value="Unassembled WGS sequence"/>
</dbReference>
<dbReference type="CDD" id="cd14791">
    <property type="entry name" value="GH36"/>
    <property type="match status" value="1"/>
</dbReference>
<sequence length="180" mass="20508">MLDDGWFRGRRSDRSGLGDWSVDPDTWPQGLDPIVEHVQALGMDFGLWVEPEMANLDSDLVRSGPDRLLHPAGGSGRSWRHQYVLNIARPDTWQHVRDRLDALLQRYPVRYVKWDHNRDLYEGVHPVGAEPRERAARRRVPGGSPACTARPAPSTPCWTRCASATPAWSSNRARARIWPR</sequence>
<dbReference type="Gene3D" id="3.20.20.70">
    <property type="entry name" value="Aldolase class I"/>
    <property type="match status" value="1"/>
</dbReference>
<dbReference type="SUPFAM" id="SSF51445">
    <property type="entry name" value="(Trans)glycosidases"/>
    <property type="match status" value="1"/>
</dbReference>
<dbReference type="PRINTS" id="PR00743">
    <property type="entry name" value="GLHYDRLASE36"/>
</dbReference>
<dbReference type="InterPro" id="IPR013785">
    <property type="entry name" value="Aldolase_TIM"/>
</dbReference>
<dbReference type="PANTHER" id="PTHR43053:SF3">
    <property type="entry name" value="ALPHA-GALACTOSIDASE C-RELATED"/>
    <property type="match status" value="1"/>
</dbReference>
<dbReference type="InterPro" id="IPR002252">
    <property type="entry name" value="Glyco_hydro_36"/>
</dbReference>
<keyword evidence="5" id="KW-1185">Reference proteome</keyword>
<dbReference type="Pfam" id="PF02065">
    <property type="entry name" value="Melibiase"/>
    <property type="match status" value="1"/>
</dbReference>
<dbReference type="EMBL" id="JACHLY010000001">
    <property type="protein sequence ID" value="MBB5997571.1"/>
    <property type="molecule type" value="Genomic_DNA"/>
</dbReference>
<evidence type="ECO:0000313" key="4">
    <source>
        <dbReference type="EMBL" id="MBB5997571.1"/>
    </source>
</evidence>
<proteinExistence type="predicted"/>
<feature type="region of interest" description="Disordered" evidence="3">
    <location>
        <begin position="132"/>
        <end position="155"/>
    </location>
</feature>
<evidence type="ECO:0000256" key="1">
    <source>
        <dbReference type="ARBA" id="ARBA00022801"/>
    </source>
</evidence>
<dbReference type="GO" id="GO:0004557">
    <property type="term" value="F:alpha-galactosidase activity"/>
    <property type="evidence" value="ECO:0007669"/>
    <property type="project" value="InterPro"/>
</dbReference>
<comment type="caution">
    <text evidence="4">The sequence shown here is derived from an EMBL/GenBank/DDBJ whole genome shotgun (WGS) entry which is preliminary data.</text>
</comment>
<reference evidence="4 5" key="1">
    <citation type="submission" date="2020-08" db="EMBL/GenBank/DDBJ databases">
        <title>Sequencing the genomes of 1000 actinobacteria strains.</title>
        <authorList>
            <person name="Klenk H.-P."/>
        </authorList>
    </citation>
    <scope>NUCLEOTIDE SEQUENCE [LARGE SCALE GENOMIC DNA]</scope>
    <source>
        <strain evidence="4 5">DSM 44593</strain>
    </source>
</reference>
<dbReference type="AlphaFoldDB" id="A0A841EDQ8"/>
<dbReference type="PANTHER" id="PTHR43053">
    <property type="entry name" value="GLYCOSIDASE FAMILY 31"/>
    <property type="match status" value="1"/>
</dbReference>
<dbReference type="InterPro" id="IPR017853">
    <property type="entry name" value="GH"/>
</dbReference>
<evidence type="ECO:0000256" key="3">
    <source>
        <dbReference type="SAM" id="MobiDB-lite"/>
    </source>
</evidence>
<gene>
    <name evidence="4" type="ORF">HNR25_001322</name>
</gene>
<accession>A0A841EDQ8</accession>
<protein>
    <submittedName>
        <fullName evidence="4">Alpha-galactosidase</fullName>
    </submittedName>
</protein>
<organism evidence="4 5">
    <name type="scientific">Streptomonospora salina</name>
    <dbReference type="NCBI Taxonomy" id="104205"/>
    <lineage>
        <taxon>Bacteria</taxon>
        <taxon>Bacillati</taxon>
        <taxon>Actinomycetota</taxon>
        <taxon>Actinomycetes</taxon>
        <taxon>Streptosporangiales</taxon>
        <taxon>Nocardiopsidaceae</taxon>
        <taxon>Streptomonospora</taxon>
    </lineage>
</organism>
<keyword evidence="1" id="KW-0378">Hydrolase</keyword>
<evidence type="ECO:0000313" key="5">
    <source>
        <dbReference type="Proteomes" id="UP000578077"/>
    </source>
</evidence>
<keyword evidence="2" id="KW-0326">Glycosidase</keyword>